<feature type="region of interest" description="Disordered" evidence="1">
    <location>
        <begin position="186"/>
        <end position="262"/>
    </location>
</feature>
<sequence length="338" mass="36777">MNPNNNLNSVENTPNQTGQTPNNQGDQPIDAEIIAETQTNPSRIDEDGNTINLTYYPVQEDQTSQLNDDPLVLWLKQGLISLSTPWGIGSLSLIVVANLIIGGVQLWKMQQTPQEPESANLSVDTSASNLSIPKSLNIARTSSDRVMLDALSTVSTPSPQSPQTVATTPQTSQSLKETVVNVNQPPSLTNAILPPSLQSQTPNQYPITTSPLKVPQVPKTATVSPSTIPVSEIPRPVPSSPKPTTVPTIAIEPPPPPTSDATMSEDEQVRQAIKQQLKIEENNQTNIPLGFNHKTRVEMQNGMNELPEELLPKQVKHLEQLQQREVLDSETSQGINIQ</sequence>
<evidence type="ECO:0000313" key="3">
    <source>
        <dbReference type="Proteomes" id="UP000003781"/>
    </source>
</evidence>
<feature type="region of interest" description="Disordered" evidence="1">
    <location>
        <begin position="1"/>
        <end position="27"/>
    </location>
</feature>
<feature type="compositionally biased region" description="Polar residues" evidence="1">
    <location>
        <begin position="186"/>
        <end position="211"/>
    </location>
</feature>
<dbReference type="eggNOG" id="ENOG502ZTXE">
    <property type="taxonomic scope" value="Bacteria"/>
</dbReference>
<feature type="compositionally biased region" description="Low complexity" evidence="1">
    <location>
        <begin position="242"/>
        <end position="251"/>
    </location>
</feature>
<comment type="caution">
    <text evidence="2">The sequence shown here is derived from an EMBL/GenBank/DDBJ whole genome shotgun (WGS) entry which is preliminary data.</text>
</comment>
<dbReference type="AlphaFoldDB" id="A3IYE4"/>
<evidence type="ECO:0000256" key="1">
    <source>
        <dbReference type="SAM" id="MobiDB-lite"/>
    </source>
</evidence>
<evidence type="ECO:0000313" key="2">
    <source>
        <dbReference type="EMBL" id="EAZ88516.1"/>
    </source>
</evidence>
<name>A3IYE4_9CHRO</name>
<dbReference type="Proteomes" id="UP000003781">
    <property type="component" value="Unassembled WGS sequence"/>
</dbReference>
<proteinExistence type="predicted"/>
<keyword evidence="3" id="KW-1185">Reference proteome</keyword>
<feature type="compositionally biased region" description="Low complexity" evidence="1">
    <location>
        <begin position="12"/>
        <end position="25"/>
    </location>
</feature>
<feature type="region of interest" description="Disordered" evidence="1">
    <location>
        <begin position="153"/>
        <end position="174"/>
    </location>
</feature>
<dbReference type="OrthoDB" id="428578at2"/>
<dbReference type="RefSeq" id="WP_008278407.1">
    <property type="nucleotide sequence ID" value="NZ_AAXW01000079.1"/>
</dbReference>
<protein>
    <submittedName>
        <fullName evidence="2">Uncharacterized protein</fullName>
    </submittedName>
</protein>
<feature type="compositionally biased region" description="Polar residues" evidence="1">
    <location>
        <begin position="1"/>
        <end position="11"/>
    </location>
</feature>
<accession>A3IYE4</accession>
<dbReference type="EMBL" id="AAXW01000079">
    <property type="protein sequence ID" value="EAZ88516.1"/>
    <property type="molecule type" value="Genomic_DNA"/>
</dbReference>
<organism evidence="2 3">
    <name type="scientific">Crocosphaera chwakensis CCY0110</name>
    <dbReference type="NCBI Taxonomy" id="391612"/>
    <lineage>
        <taxon>Bacteria</taxon>
        <taxon>Bacillati</taxon>
        <taxon>Cyanobacteriota</taxon>
        <taxon>Cyanophyceae</taxon>
        <taxon>Oscillatoriophycideae</taxon>
        <taxon>Chroococcales</taxon>
        <taxon>Aphanothecaceae</taxon>
        <taxon>Crocosphaera</taxon>
        <taxon>Crocosphaera chwakensis</taxon>
    </lineage>
</organism>
<gene>
    <name evidence="2" type="ORF">CY0110_06989</name>
</gene>
<feature type="compositionally biased region" description="Polar residues" evidence="1">
    <location>
        <begin position="219"/>
        <end position="229"/>
    </location>
</feature>
<reference evidence="2 3" key="1">
    <citation type="submission" date="2007-03" db="EMBL/GenBank/DDBJ databases">
        <authorList>
            <person name="Stal L."/>
            <person name="Ferriera S."/>
            <person name="Johnson J."/>
            <person name="Kravitz S."/>
            <person name="Beeson K."/>
            <person name="Sutton G."/>
            <person name="Rogers Y.-H."/>
            <person name="Friedman R."/>
            <person name="Frazier M."/>
            <person name="Venter J.C."/>
        </authorList>
    </citation>
    <scope>NUCLEOTIDE SEQUENCE [LARGE SCALE GENOMIC DNA]</scope>
    <source>
        <strain evidence="2 3">CCY0110</strain>
    </source>
</reference>